<protein>
    <submittedName>
        <fullName evidence="1">Uncharacterized protein</fullName>
    </submittedName>
</protein>
<evidence type="ECO:0000313" key="1">
    <source>
        <dbReference type="EMBL" id="MDG4945316.1"/>
    </source>
</evidence>
<dbReference type="EMBL" id="JANCMU010000001">
    <property type="protein sequence ID" value="MDG4945316.1"/>
    <property type="molecule type" value="Genomic_DNA"/>
</dbReference>
<name>A0A9X4RU55_9FLAO</name>
<sequence>MKLNKIAILFLLTGLVWSCDTKKEESIDDVKLPEEMIEVETEKPSRAYTLEKQNNWVDYYSQNVQGFSLNNFVKDESFKIVRNESNITPIWSKDFKPVYKQFLAFNADSTKYIDIDSYKWGFDDQGELIVGPDQEIVLVDVANKKTERILFYGPSFWVEEAYFKNDSIVVLLENSTDNKPAYQEININQNKSDYYIYKDELEFQSEYLKDRVTEIYNSRM</sequence>
<dbReference type="Proteomes" id="UP001152599">
    <property type="component" value="Unassembled WGS sequence"/>
</dbReference>
<reference evidence="1" key="1">
    <citation type="submission" date="2022-07" db="EMBL/GenBank/DDBJ databases">
        <title>Description and genome-wide analysis of Profundicola chukchiensis gen. nov., sp. nov., marine bacteria isolated from bottom sediments of the Chukchi Sea.</title>
        <authorList>
            <person name="Romanenko L."/>
            <person name="Otstavnykh N."/>
            <person name="Kurilenko V."/>
            <person name="Eremeev V."/>
            <person name="Velansky P."/>
            <person name="Mikhailov V."/>
            <person name="Isaeva M."/>
        </authorList>
    </citation>
    <scope>NUCLEOTIDE SEQUENCE</scope>
    <source>
        <strain evidence="1">KMM 9713</strain>
    </source>
</reference>
<keyword evidence="2" id="KW-1185">Reference proteome</keyword>
<gene>
    <name evidence="1" type="ORF">NMK71_02730</name>
</gene>
<comment type="caution">
    <text evidence="1">The sequence shown here is derived from an EMBL/GenBank/DDBJ whole genome shotgun (WGS) entry which is preliminary data.</text>
</comment>
<evidence type="ECO:0000313" key="2">
    <source>
        <dbReference type="Proteomes" id="UP001152599"/>
    </source>
</evidence>
<organism evidence="1 2">
    <name type="scientific">Profundicola chukchiensis</name>
    <dbReference type="NCBI Taxonomy" id="2961959"/>
    <lineage>
        <taxon>Bacteria</taxon>
        <taxon>Pseudomonadati</taxon>
        <taxon>Bacteroidota</taxon>
        <taxon>Flavobacteriia</taxon>
        <taxon>Flavobacteriales</taxon>
        <taxon>Weeksellaceae</taxon>
        <taxon>Profundicola</taxon>
    </lineage>
</organism>
<accession>A0A9X4RU55</accession>
<dbReference type="RefSeq" id="WP_304419975.1">
    <property type="nucleotide sequence ID" value="NZ_JANCMU010000001.1"/>
</dbReference>
<dbReference type="AlphaFoldDB" id="A0A9X4RU55"/>
<proteinExistence type="predicted"/>